<dbReference type="AlphaFoldDB" id="A0A0F9TB50"/>
<dbReference type="EMBL" id="LAZR01000296">
    <property type="protein sequence ID" value="KKN76384.1"/>
    <property type="molecule type" value="Genomic_DNA"/>
</dbReference>
<proteinExistence type="predicted"/>
<name>A0A0F9TB50_9ZZZZ</name>
<protein>
    <submittedName>
        <fullName evidence="1">Uncharacterized protein</fullName>
    </submittedName>
</protein>
<evidence type="ECO:0000313" key="1">
    <source>
        <dbReference type="EMBL" id="KKN76384.1"/>
    </source>
</evidence>
<comment type="caution">
    <text evidence="1">The sequence shown here is derived from an EMBL/GenBank/DDBJ whole genome shotgun (WGS) entry which is preliminary data.</text>
</comment>
<organism evidence="1">
    <name type="scientific">marine sediment metagenome</name>
    <dbReference type="NCBI Taxonomy" id="412755"/>
    <lineage>
        <taxon>unclassified sequences</taxon>
        <taxon>metagenomes</taxon>
        <taxon>ecological metagenomes</taxon>
    </lineage>
</organism>
<sequence length="311" mass="34084">MADLCKCGGGIGNTGTTTCATLFGLMDTIIFVKTNDTTGAANFLDLSVTLNQALFDGLVNNTDESKRWFPTTGHLKDVTTERADPTEESNSDGSTEFISQGVRQFVAHNKGESTTYLDQFRNHSCSDLSFYMVDRSGAIQGMWRDDDTSKLFPIELSNFWTRLMGATGGTNNQNVQMNFQMAQTEFDEDLRQVNSEDLDSVDLTALEGLRDANGVYTTITTTTFTATITFDYGSLPNREPITNLVLADFVLFNFTTSLAIVVTTVTETTPGVSGIYDFVFPIQTSADVLQLTGSRDTFDLSKLNPPDITVP</sequence>
<reference evidence="1" key="1">
    <citation type="journal article" date="2015" name="Nature">
        <title>Complex archaea that bridge the gap between prokaryotes and eukaryotes.</title>
        <authorList>
            <person name="Spang A."/>
            <person name="Saw J.H."/>
            <person name="Jorgensen S.L."/>
            <person name="Zaremba-Niedzwiedzka K."/>
            <person name="Martijn J."/>
            <person name="Lind A.E."/>
            <person name="van Eijk R."/>
            <person name="Schleper C."/>
            <person name="Guy L."/>
            <person name="Ettema T.J."/>
        </authorList>
    </citation>
    <scope>NUCLEOTIDE SEQUENCE</scope>
</reference>
<accession>A0A0F9TB50</accession>
<gene>
    <name evidence="1" type="ORF">LCGC14_0370700</name>
</gene>